<comment type="caution">
    <text evidence="2">The sequence shown here is derived from an EMBL/GenBank/DDBJ whole genome shotgun (WGS) entry which is preliminary data.</text>
</comment>
<dbReference type="AlphaFoldDB" id="A0A318HDA8"/>
<gene>
    <name evidence="2" type="ORF">C8E89_114113</name>
</gene>
<dbReference type="InterPro" id="IPR025159">
    <property type="entry name" value="AbiEi_N"/>
</dbReference>
<evidence type="ECO:0000313" key="3">
    <source>
        <dbReference type="Proteomes" id="UP000247781"/>
    </source>
</evidence>
<dbReference type="Pfam" id="PF13338">
    <property type="entry name" value="AbiEi_4"/>
    <property type="match status" value="1"/>
</dbReference>
<organism evidence="2 3">
    <name type="scientific">Mycolicibacterium moriokaense</name>
    <dbReference type="NCBI Taxonomy" id="39691"/>
    <lineage>
        <taxon>Bacteria</taxon>
        <taxon>Bacillati</taxon>
        <taxon>Actinomycetota</taxon>
        <taxon>Actinomycetes</taxon>
        <taxon>Mycobacteriales</taxon>
        <taxon>Mycobacteriaceae</taxon>
        <taxon>Mycolicibacterium</taxon>
    </lineage>
</organism>
<evidence type="ECO:0000259" key="1">
    <source>
        <dbReference type="Pfam" id="PF13338"/>
    </source>
</evidence>
<name>A0A318HDA8_9MYCO</name>
<keyword evidence="3" id="KW-1185">Reference proteome</keyword>
<dbReference type="OrthoDB" id="3192636at2"/>
<accession>A0A318HDA8</accession>
<dbReference type="RefSeq" id="WP_110317949.1">
    <property type="nucleotide sequence ID" value="NZ_QJJU01000014.1"/>
</dbReference>
<reference evidence="2 3" key="2">
    <citation type="submission" date="2018-06" db="EMBL/GenBank/DDBJ databases">
        <title>Sequencing of bacterial isolates from soil warming experiment in Harvard Forest, Massachusetts, USA.</title>
        <authorList>
            <person name="Deangelis K.PhD."/>
        </authorList>
    </citation>
    <scope>NUCLEOTIDE SEQUENCE [LARGE SCALE GENOMIC DNA]</scope>
    <source>
        <strain evidence="2 3">GAS496</strain>
    </source>
</reference>
<feature type="domain" description="AbiEi antitoxin N-terminal" evidence="1">
    <location>
        <begin position="8"/>
        <end position="56"/>
    </location>
</feature>
<evidence type="ECO:0000313" key="2">
    <source>
        <dbReference type="EMBL" id="PXX06340.1"/>
    </source>
</evidence>
<reference evidence="3" key="1">
    <citation type="submission" date="2018-05" db="EMBL/GenBank/DDBJ databases">
        <authorList>
            <person name="Deangelis K."/>
            <person name="Huntemann M."/>
            <person name="Clum A."/>
            <person name="Pillay M."/>
            <person name="Palaniappan K."/>
            <person name="Varghese N."/>
            <person name="Mikhailova N."/>
            <person name="Stamatis D."/>
            <person name="Reddy T."/>
            <person name="Daum C."/>
            <person name="Shapiro N."/>
            <person name="Ivanova N."/>
            <person name="Kyrpides N."/>
            <person name="Woyke T."/>
        </authorList>
    </citation>
    <scope>NUCLEOTIDE SEQUENCE [LARGE SCALE GENOMIC DNA]</scope>
    <source>
        <strain evidence="3">GAS496</strain>
    </source>
</reference>
<sequence length="189" mass="20834">MAVVTKLERLREVALDQHGFVTTAQALEEGVSHAELSTMIARDRLERVAHGVYRVPQVAQTEFDQYQLAVLWAGASEACLSHDTALEAWQVSDINPDRIHLTVARHRRIRRAGGGLYVVHHQDLDARQVTWWQGIPTVNVATAIAQCIASGVPTYLIRQALDRAGRTSRLPQADVEQLAAALEARDGSA</sequence>
<dbReference type="Proteomes" id="UP000247781">
    <property type="component" value="Unassembled WGS sequence"/>
</dbReference>
<protein>
    <submittedName>
        <fullName evidence="2">Putative AbiEi antitoxin of type IV toxin-antitoxin system</fullName>
    </submittedName>
</protein>
<dbReference type="EMBL" id="QJJU01000014">
    <property type="protein sequence ID" value="PXX06340.1"/>
    <property type="molecule type" value="Genomic_DNA"/>
</dbReference>
<proteinExistence type="predicted"/>